<dbReference type="Proteomes" id="UP000283644">
    <property type="component" value="Unassembled WGS sequence"/>
</dbReference>
<dbReference type="AlphaFoldDB" id="A0A417XZ49"/>
<dbReference type="Pfam" id="PF00353">
    <property type="entry name" value="HemolysinCabind"/>
    <property type="match status" value="6"/>
</dbReference>
<comment type="caution">
    <text evidence="4">The sequence shown here is derived from an EMBL/GenBank/DDBJ whole genome shotgun (WGS) entry which is preliminary data.</text>
</comment>
<dbReference type="InterPro" id="IPR011049">
    <property type="entry name" value="Serralysin-like_metalloprot_C"/>
</dbReference>
<dbReference type="InterPro" id="IPR018511">
    <property type="entry name" value="Hemolysin-typ_Ca-bd_CS"/>
</dbReference>
<keyword evidence="2" id="KW-0964">Secreted</keyword>
<gene>
    <name evidence="4" type="ORF">D0Z08_17870</name>
</gene>
<dbReference type="SUPFAM" id="SSF51120">
    <property type="entry name" value="beta-Roll"/>
    <property type="match status" value="1"/>
</dbReference>
<evidence type="ECO:0000256" key="1">
    <source>
        <dbReference type="ARBA" id="ARBA00004613"/>
    </source>
</evidence>
<evidence type="ECO:0000256" key="3">
    <source>
        <dbReference type="SAM" id="SignalP"/>
    </source>
</evidence>
<evidence type="ECO:0000313" key="5">
    <source>
        <dbReference type="Proteomes" id="UP000283644"/>
    </source>
</evidence>
<feature type="signal peptide" evidence="3">
    <location>
        <begin position="1"/>
        <end position="17"/>
    </location>
</feature>
<reference evidence="4 5" key="1">
    <citation type="submission" date="2018-09" db="EMBL/GenBank/DDBJ databases">
        <title>Genome sequencing of Nocardioides immobilis CCTCC AB 2017083 for comparison to Nocardioides silvaticus.</title>
        <authorList>
            <person name="Li C."/>
            <person name="Wang G."/>
        </authorList>
    </citation>
    <scope>NUCLEOTIDE SEQUENCE [LARGE SCALE GENOMIC DNA]</scope>
    <source>
        <strain evidence="4 5">CCTCC AB 2017083</strain>
    </source>
</reference>
<dbReference type="EMBL" id="QXGH01000022">
    <property type="protein sequence ID" value="RHW25648.1"/>
    <property type="molecule type" value="Genomic_DNA"/>
</dbReference>
<accession>A0A417XZ49</accession>
<dbReference type="GO" id="GO:0005576">
    <property type="term" value="C:extracellular region"/>
    <property type="evidence" value="ECO:0007669"/>
    <property type="project" value="UniProtKB-SubCell"/>
</dbReference>
<comment type="subcellular location">
    <subcellularLocation>
        <location evidence="1">Secreted</location>
    </subcellularLocation>
</comment>
<dbReference type="PRINTS" id="PR00313">
    <property type="entry name" value="CABNDNGRPT"/>
</dbReference>
<dbReference type="InterPro" id="IPR050557">
    <property type="entry name" value="RTX_toxin/Mannuronan_C5-epim"/>
</dbReference>
<proteinExistence type="predicted"/>
<name>A0A417XZ49_9ACTN</name>
<dbReference type="PROSITE" id="PS00330">
    <property type="entry name" value="HEMOLYSIN_CALCIUM"/>
    <property type="match status" value="1"/>
</dbReference>
<evidence type="ECO:0008006" key="6">
    <source>
        <dbReference type="Google" id="ProtNLM"/>
    </source>
</evidence>
<dbReference type="Gene3D" id="2.150.10.10">
    <property type="entry name" value="Serralysin-like metalloprotease, C-terminal"/>
    <property type="match status" value="2"/>
</dbReference>
<keyword evidence="3" id="KW-0732">Signal</keyword>
<dbReference type="RefSeq" id="WP_118926615.1">
    <property type="nucleotide sequence ID" value="NZ_QXGH01000022.1"/>
</dbReference>
<sequence>MTFRALALCFLTAGALAAPIGSPEGATASGPPTCGGMAATIVGTSGNDVLTGTAGDDVIVGLKGDDVIDGGLGADRICGRGGDDSITGNGGTDHLFGGAGVDYMDGGVGGCCDASANTGDDVLSGGIGDDNLHASDFSTTGNTIHGRQGADDIYLYSGGAAYGGKGRDTLSQYAGDATLEGGIGADTLGNANNPAIDHVIIRGGDGSDTLTSDDTTGTTAMNGNRGRDVCTGGTSTVHCES</sequence>
<dbReference type="InterPro" id="IPR001343">
    <property type="entry name" value="Hemolysn_Ca-bd"/>
</dbReference>
<organism evidence="4 5">
    <name type="scientific">Nocardioides immobilis</name>
    <dbReference type="NCBI Taxonomy" id="2049295"/>
    <lineage>
        <taxon>Bacteria</taxon>
        <taxon>Bacillati</taxon>
        <taxon>Actinomycetota</taxon>
        <taxon>Actinomycetes</taxon>
        <taxon>Propionibacteriales</taxon>
        <taxon>Nocardioidaceae</taxon>
        <taxon>Nocardioides</taxon>
    </lineage>
</organism>
<evidence type="ECO:0000313" key="4">
    <source>
        <dbReference type="EMBL" id="RHW25648.1"/>
    </source>
</evidence>
<dbReference type="GO" id="GO:0005509">
    <property type="term" value="F:calcium ion binding"/>
    <property type="evidence" value="ECO:0007669"/>
    <property type="project" value="InterPro"/>
</dbReference>
<keyword evidence="5" id="KW-1185">Reference proteome</keyword>
<dbReference type="PANTHER" id="PTHR38340">
    <property type="entry name" value="S-LAYER PROTEIN"/>
    <property type="match status" value="1"/>
</dbReference>
<evidence type="ECO:0000256" key="2">
    <source>
        <dbReference type="ARBA" id="ARBA00022525"/>
    </source>
</evidence>
<dbReference type="OrthoDB" id="3755848at2"/>
<feature type="chain" id="PRO_5038493848" description="Calcium-binding protein" evidence="3">
    <location>
        <begin position="18"/>
        <end position="241"/>
    </location>
</feature>
<protein>
    <recommendedName>
        <fullName evidence="6">Calcium-binding protein</fullName>
    </recommendedName>
</protein>
<dbReference type="PANTHER" id="PTHR38340:SF1">
    <property type="entry name" value="S-LAYER PROTEIN"/>
    <property type="match status" value="1"/>
</dbReference>